<comment type="caution">
    <text evidence="1">The sequence shown here is derived from an EMBL/GenBank/DDBJ whole genome shotgun (WGS) entry which is preliminary data.</text>
</comment>
<accession>A0AAV9R5C9</accession>
<keyword evidence="2" id="KW-1185">Reference proteome</keyword>
<dbReference type="AlphaFoldDB" id="A0AAV9R5C9"/>
<protein>
    <submittedName>
        <fullName evidence="1">Cytoplasmic FMR1-interacting protein 1</fullName>
    </submittedName>
</protein>
<evidence type="ECO:0000313" key="2">
    <source>
        <dbReference type="Proteomes" id="UP001311232"/>
    </source>
</evidence>
<name>A0AAV9R5C9_9TELE</name>
<gene>
    <name evidence="1" type="primary">CYFIP1_2</name>
    <name evidence="1" type="ORF">CRENBAI_020149</name>
</gene>
<feature type="non-terminal residue" evidence="1">
    <location>
        <position position="1"/>
    </location>
</feature>
<dbReference type="EMBL" id="JAHHUM010002357">
    <property type="protein sequence ID" value="KAK5604272.1"/>
    <property type="molecule type" value="Genomic_DNA"/>
</dbReference>
<dbReference type="Proteomes" id="UP001311232">
    <property type="component" value="Unassembled WGS sequence"/>
</dbReference>
<organism evidence="1 2">
    <name type="scientific">Crenichthys baileyi</name>
    <name type="common">White River springfish</name>
    <dbReference type="NCBI Taxonomy" id="28760"/>
    <lineage>
        <taxon>Eukaryota</taxon>
        <taxon>Metazoa</taxon>
        <taxon>Chordata</taxon>
        <taxon>Craniata</taxon>
        <taxon>Vertebrata</taxon>
        <taxon>Euteleostomi</taxon>
        <taxon>Actinopterygii</taxon>
        <taxon>Neopterygii</taxon>
        <taxon>Teleostei</taxon>
        <taxon>Neoteleostei</taxon>
        <taxon>Acanthomorphata</taxon>
        <taxon>Ovalentaria</taxon>
        <taxon>Atherinomorphae</taxon>
        <taxon>Cyprinodontiformes</taxon>
        <taxon>Goodeidae</taxon>
        <taxon>Crenichthys</taxon>
    </lineage>
</organism>
<reference evidence="1 2" key="1">
    <citation type="submission" date="2021-06" db="EMBL/GenBank/DDBJ databases">
        <authorList>
            <person name="Palmer J.M."/>
        </authorList>
    </citation>
    <scope>NUCLEOTIDE SEQUENCE [LARGE SCALE GENOMIC DNA]</scope>
    <source>
        <strain evidence="1 2">MEX-2019</strain>
        <tissue evidence="1">Muscle</tissue>
    </source>
</reference>
<sequence>PLKKMVDRIRKFQVLNDEIFAVLNKYLKAGDGENMPVEHVRCFQPPIHQSLASS</sequence>
<proteinExistence type="predicted"/>
<evidence type="ECO:0000313" key="1">
    <source>
        <dbReference type="EMBL" id="KAK5604272.1"/>
    </source>
</evidence>